<organism evidence="2 3">
    <name type="scientific">Lichenifustis flavocetrariae</name>
    <dbReference type="NCBI Taxonomy" id="2949735"/>
    <lineage>
        <taxon>Bacteria</taxon>
        <taxon>Pseudomonadati</taxon>
        <taxon>Pseudomonadota</taxon>
        <taxon>Alphaproteobacteria</taxon>
        <taxon>Hyphomicrobiales</taxon>
        <taxon>Lichenihabitantaceae</taxon>
        <taxon>Lichenifustis</taxon>
    </lineage>
</organism>
<dbReference type="EMBL" id="JAMOIM010000001">
    <property type="protein sequence ID" value="MCW6506558.1"/>
    <property type="molecule type" value="Genomic_DNA"/>
</dbReference>
<accession>A0AA42CGG1</accession>
<comment type="caution">
    <text evidence="2">The sequence shown here is derived from an EMBL/GenBank/DDBJ whole genome shotgun (WGS) entry which is preliminary data.</text>
</comment>
<keyword evidence="3" id="KW-1185">Reference proteome</keyword>
<sequence>MPSAQEATEYLSPKIMADAHPRWRAADSQAGAAWGGFLAWPSLGVGALVDSNPSQAHGPHATTLGTRITPTVVVERESGVHATAFYGWADAQLYPARPDADQLDGRVGILHDWAVSRDLMVRLQGDLSQTRDRLDSREAVTGSSQGQPFQRRDATLAASVQKTFNHLFASVAGDVVHSSFAGGAVRTRDGAPGLSDQTAVEVKARAGYFLGPALFAFAEPAANWRTLDAVDDRSHGTRLVAGLGVDRIGLLGGDFYVGAQRQTFTRRPTNVTEPVFGGRLTWWPTAAWTVSITLDRRLDQAAVGTVGEPLGTPIDAVTETARLRFTPSRQWWGEAALFHVAVAYLGTTRRDQLVGVDATLAYLWRHDLDLTADLRLTHVESTLTIASYDRASATLGARYHY</sequence>
<protein>
    <submittedName>
        <fullName evidence="2">Outer membrane beta-barrel protein</fullName>
    </submittedName>
</protein>
<reference evidence="2" key="1">
    <citation type="submission" date="2022-05" db="EMBL/GenBank/DDBJ databases">
        <authorList>
            <person name="Pankratov T."/>
        </authorList>
    </citation>
    <scope>NUCLEOTIDE SEQUENCE</scope>
    <source>
        <strain evidence="2">BP6-180914</strain>
    </source>
</reference>
<dbReference type="RefSeq" id="WP_282582918.1">
    <property type="nucleotide sequence ID" value="NZ_JAMOIM010000001.1"/>
</dbReference>
<evidence type="ECO:0000313" key="2">
    <source>
        <dbReference type="EMBL" id="MCW6506558.1"/>
    </source>
</evidence>
<evidence type="ECO:0000313" key="3">
    <source>
        <dbReference type="Proteomes" id="UP001165667"/>
    </source>
</evidence>
<gene>
    <name evidence="2" type="ORF">M8523_00800</name>
</gene>
<dbReference type="AlphaFoldDB" id="A0AA42CGG1"/>
<evidence type="ECO:0000256" key="1">
    <source>
        <dbReference type="SAM" id="MobiDB-lite"/>
    </source>
</evidence>
<dbReference type="Proteomes" id="UP001165667">
    <property type="component" value="Unassembled WGS sequence"/>
</dbReference>
<proteinExistence type="predicted"/>
<name>A0AA42CGG1_9HYPH</name>
<dbReference type="InterPro" id="IPR018759">
    <property type="entry name" value="BBP2_2"/>
</dbReference>
<feature type="region of interest" description="Disordered" evidence="1">
    <location>
        <begin position="131"/>
        <end position="152"/>
    </location>
</feature>
<dbReference type="Pfam" id="PF10082">
    <property type="entry name" value="BBP2_2"/>
    <property type="match status" value="1"/>
</dbReference>